<dbReference type="InterPro" id="IPR012912">
    <property type="entry name" value="Plasmid_pRiA4b_Orf3-like"/>
</dbReference>
<feature type="domain" description="Plasmid pRiA4b Orf3-like" evidence="1">
    <location>
        <begin position="41"/>
        <end position="92"/>
    </location>
</feature>
<evidence type="ECO:0000313" key="2">
    <source>
        <dbReference type="EMBL" id="KAL2052907.1"/>
    </source>
</evidence>
<dbReference type="SUPFAM" id="SSF159941">
    <property type="entry name" value="MM3350-like"/>
    <property type="match status" value="1"/>
</dbReference>
<organism evidence="2 3">
    <name type="scientific">Lepraria finkii</name>
    <dbReference type="NCBI Taxonomy" id="1340010"/>
    <lineage>
        <taxon>Eukaryota</taxon>
        <taxon>Fungi</taxon>
        <taxon>Dikarya</taxon>
        <taxon>Ascomycota</taxon>
        <taxon>Pezizomycotina</taxon>
        <taxon>Lecanoromycetes</taxon>
        <taxon>OSLEUM clade</taxon>
        <taxon>Lecanoromycetidae</taxon>
        <taxon>Lecanorales</taxon>
        <taxon>Lecanorineae</taxon>
        <taxon>Stereocaulaceae</taxon>
        <taxon>Lepraria</taxon>
    </lineage>
</organism>
<evidence type="ECO:0000313" key="3">
    <source>
        <dbReference type="Proteomes" id="UP001590951"/>
    </source>
</evidence>
<dbReference type="EMBL" id="JBHFEH010000024">
    <property type="protein sequence ID" value="KAL2052907.1"/>
    <property type="molecule type" value="Genomic_DNA"/>
</dbReference>
<protein>
    <recommendedName>
        <fullName evidence="1">Plasmid pRiA4b Orf3-like domain-containing protein</fullName>
    </recommendedName>
</protein>
<evidence type="ECO:0000259" key="1">
    <source>
        <dbReference type="Pfam" id="PF07929"/>
    </source>
</evidence>
<comment type="caution">
    <text evidence="2">The sequence shown here is derived from an EMBL/GenBank/DDBJ whole genome shotgun (WGS) entry which is preliminary data.</text>
</comment>
<keyword evidence="3" id="KW-1185">Reference proteome</keyword>
<name>A0ABR4B6D6_9LECA</name>
<dbReference type="InterPro" id="IPR024047">
    <property type="entry name" value="MM3350-like_sf"/>
</dbReference>
<dbReference type="Proteomes" id="UP001590951">
    <property type="component" value="Unassembled WGS sequence"/>
</dbReference>
<accession>A0ABR4B6D6</accession>
<sequence>MMMNDTPSPQIRYLLRIVEEDPHGPSDMMSGKGVDIIHDKARQHPQTPEKFSMKIRLQDVLQRSKYKDKPFAYEYDLGDCWHHEITLVGRKDSTGLLHVDRWGGP</sequence>
<dbReference type="Gene3D" id="3.10.290.30">
    <property type="entry name" value="MM3350-like"/>
    <property type="match status" value="1"/>
</dbReference>
<reference evidence="2 3" key="1">
    <citation type="submission" date="2024-09" db="EMBL/GenBank/DDBJ databases">
        <title>Rethinking Asexuality: The Enigmatic Case of Functional Sexual Genes in Lepraria (Stereocaulaceae).</title>
        <authorList>
            <person name="Doellman M."/>
            <person name="Sun Y."/>
            <person name="Barcenas-Pena A."/>
            <person name="Lumbsch H.T."/>
            <person name="Grewe F."/>
        </authorList>
    </citation>
    <scope>NUCLEOTIDE SEQUENCE [LARGE SCALE GENOMIC DNA]</scope>
    <source>
        <strain evidence="2 3">Grewe 0041</strain>
    </source>
</reference>
<proteinExistence type="predicted"/>
<dbReference type="Pfam" id="PF07929">
    <property type="entry name" value="PRiA4_ORF3"/>
    <property type="match status" value="1"/>
</dbReference>
<gene>
    <name evidence="2" type="ORF">ABVK25_006847</name>
</gene>